<dbReference type="RefSeq" id="WP_166131352.1">
    <property type="nucleotide sequence ID" value="NZ_JAANOQ010000010.1"/>
</dbReference>
<dbReference type="NCBIfam" id="TIGR04183">
    <property type="entry name" value="Por_Secre_tail"/>
    <property type="match status" value="1"/>
</dbReference>
<sequence>MKKITSLLIVLFSLNSAMGQPPPPGINYYFTIDNDNDGFATFDINYYINTYIYNKALTLGFNFSGYNLSLFPSFTDYTNNTNVIGNTYINQVNSLQDCFLKLTYNGTGPSYDQATIDFNFSNITLKTINPDLDDDNDSILNELEDLNNDTILNNEDTDNDGIFNFRDPDDDEDGVLTINEDYNLNGSPLDDDTNTNGIPDYLDNTIILNSANFVSKKNVQLYPNPVQSNLTISTSYSDYQSVEILDMTGKVLDIKNENTSNLDFSKFESGIYFVKINWIDTSINYKIIKF</sequence>
<evidence type="ECO:0000313" key="5">
    <source>
        <dbReference type="Proteomes" id="UP000605990"/>
    </source>
</evidence>
<organism evidence="4 5">
    <name type="scientific">Flavobacterium bernardetii</name>
    <dbReference type="NCBI Taxonomy" id="2813823"/>
    <lineage>
        <taxon>Bacteria</taxon>
        <taxon>Pseudomonadati</taxon>
        <taxon>Bacteroidota</taxon>
        <taxon>Flavobacteriia</taxon>
        <taxon>Flavobacteriales</taxon>
        <taxon>Flavobacteriaceae</taxon>
        <taxon>Flavobacterium</taxon>
    </lineage>
</organism>
<feature type="domain" description="Secretion system C-terminal sorting" evidence="3">
    <location>
        <begin position="221"/>
        <end position="288"/>
    </location>
</feature>
<feature type="chain" id="PRO_5047445757" evidence="2">
    <location>
        <begin position="20"/>
        <end position="290"/>
    </location>
</feature>
<comment type="caution">
    <text evidence="4">The sequence shown here is derived from an EMBL/GenBank/DDBJ whole genome shotgun (WGS) entry which is preliminary data.</text>
</comment>
<accession>A0ABR7J2J2</accession>
<dbReference type="Gene3D" id="4.10.1080.10">
    <property type="entry name" value="TSP type-3 repeat"/>
    <property type="match status" value="1"/>
</dbReference>
<gene>
    <name evidence="4" type="ORF">H8R27_14750</name>
</gene>
<evidence type="ECO:0000256" key="2">
    <source>
        <dbReference type="SAM" id="SignalP"/>
    </source>
</evidence>
<dbReference type="Pfam" id="PF18962">
    <property type="entry name" value="Por_Secre_tail"/>
    <property type="match status" value="1"/>
</dbReference>
<keyword evidence="1 2" id="KW-0732">Signal</keyword>
<keyword evidence="5" id="KW-1185">Reference proteome</keyword>
<proteinExistence type="predicted"/>
<evidence type="ECO:0000256" key="1">
    <source>
        <dbReference type="ARBA" id="ARBA00022729"/>
    </source>
</evidence>
<evidence type="ECO:0000313" key="4">
    <source>
        <dbReference type="EMBL" id="MBC5836148.1"/>
    </source>
</evidence>
<evidence type="ECO:0000259" key="3">
    <source>
        <dbReference type="Pfam" id="PF18962"/>
    </source>
</evidence>
<dbReference type="EMBL" id="JACRUN010000011">
    <property type="protein sequence ID" value="MBC5836148.1"/>
    <property type="molecule type" value="Genomic_DNA"/>
</dbReference>
<feature type="signal peptide" evidence="2">
    <location>
        <begin position="1"/>
        <end position="19"/>
    </location>
</feature>
<protein>
    <submittedName>
        <fullName evidence="4">T9SS type A sorting domain-containing protein</fullName>
    </submittedName>
</protein>
<dbReference type="InterPro" id="IPR028974">
    <property type="entry name" value="TSP_type-3_rpt"/>
</dbReference>
<name>A0ABR7J2J2_9FLAO</name>
<dbReference type="Proteomes" id="UP000605990">
    <property type="component" value="Unassembled WGS sequence"/>
</dbReference>
<dbReference type="InterPro" id="IPR026444">
    <property type="entry name" value="Secre_tail"/>
</dbReference>
<reference evidence="4 5" key="1">
    <citation type="submission" date="2020-08" db="EMBL/GenBank/DDBJ databases">
        <title>Description of novel Flavobacterium F-408 isolate.</title>
        <authorList>
            <person name="Saticioglu I.B."/>
            <person name="Duman M."/>
            <person name="Altun S."/>
        </authorList>
    </citation>
    <scope>NUCLEOTIDE SEQUENCE [LARGE SCALE GENOMIC DNA]</scope>
    <source>
        <strain evidence="4 5">F-408</strain>
    </source>
</reference>